<dbReference type="SUPFAM" id="SSF56059">
    <property type="entry name" value="Glutathione synthetase ATP-binding domain-like"/>
    <property type="match status" value="1"/>
</dbReference>
<dbReference type="GO" id="GO:0071555">
    <property type="term" value="P:cell wall organization"/>
    <property type="evidence" value="ECO:0007669"/>
    <property type="project" value="UniProtKB-KW"/>
</dbReference>
<keyword evidence="9 20" id="KW-0479">Metal-binding</keyword>
<name>D0KXY6_HALNC</name>
<evidence type="ECO:0000256" key="7">
    <source>
        <dbReference type="ARBA" id="ARBA00022490"/>
    </source>
</evidence>
<feature type="binding site" evidence="20">
    <location>
        <position position="273"/>
    </location>
    <ligand>
        <name>Mg(2+)</name>
        <dbReference type="ChEBI" id="CHEBI:18420"/>
        <label>2</label>
    </ligand>
</feature>
<evidence type="ECO:0000256" key="21">
    <source>
        <dbReference type="PROSITE-ProRule" id="PRU00409"/>
    </source>
</evidence>
<dbReference type="InterPro" id="IPR016185">
    <property type="entry name" value="PreATP-grasp_dom_sf"/>
</dbReference>
<evidence type="ECO:0000256" key="16">
    <source>
        <dbReference type="ARBA" id="ARBA00023316"/>
    </source>
</evidence>
<evidence type="ECO:0000256" key="1">
    <source>
        <dbReference type="ARBA" id="ARBA00001936"/>
    </source>
</evidence>
<organism evidence="23 24">
    <name type="scientific">Halothiobacillus neapolitanus (strain ATCC 23641 / DSM 15147 / CIP 104769 / NCIMB 8539 / c2)</name>
    <name type="common">Thiobacillus neapolitanus</name>
    <dbReference type="NCBI Taxonomy" id="555778"/>
    <lineage>
        <taxon>Bacteria</taxon>
        <taxon>Pseudomonadati</taxon>
        <taxon>Pseudomonadota</taxon>
        <taxon>Gammaproteobacteria</taxon>
        <taxon>Chromatiales</taxon>
        <taxon>Halothiobacillaceae</taxon>
        <taxon>Halothiobacillus</taxon>
    </lineage>
</organism>
<comment type="pathway">
    <text evidence="4 18">Cell wall biogenesis; peptidoglycan biosynthesis.</text>
</comment>
<dbReference type="HAMAP" id="MF_00047">
    <property type="entry name" value="Dala_Dala_lig"/>
    <property type="match status" value="1"/>
</dbReference>
<evidence type="ECO:0000256" key="13">
    <source>
        <dbReference type="ARBA" id="ARBA00022960"/>
    </source>
</evidence>
<dbReference type="GO" id="GO:0008360">
    <property type="term" value="P:regulation of cell shape"/>
    <property type="evidence" value="ECO:0007669"/>
    <property type="project" value="UniProtKB-KW"/>
</dbReference>
<dbReference type="GO" id="GO:0046872">
    <property type="term" value="F:metal ion binding"/>
    <property type="evidence" value="ECO:0007669"/>
    <property type="project" value="UniProtKB-KW"/>
</dbReference>
<dbReference type="STRING" id="555778.Hneap_0452"/>
<comment type="cofactor">
    <cofactor evidence="1">
        <name>Mn(2+)</name>
        <dbReference type="ChEBI" id="CHEBI:29035"/>
    </cofactor>
</comment>
<keyword evidence="16 18" id="KW-0961">Cell wall biogenesis/degradation</keyword>
<evidence type="ECO:0000256" key="14">
    <source>
        <dbReference type="ARBA" id="ARBA00022984"/>
    </source>
</evidence>
<protein>
    <recommendedName>
        <fullName evidence="6 18">D-alanine--D-alanine ligase</fullName>
        <ecNumber evidence="6 18">6.3.2.4</ecNumber>
    </recommendedName>
    <alternativeName>
        <fullName evidence="18">D-Ala-D-Ala ligase</fullName>
    </alternativeName>
    <alternativeName>
        <fullName evidence="18">D-alanylalanine synthetase</fullName>
    </alternativeName>
</protein>
<keyword evidence="13 18" id="KW-0133">Cell shape</keyword>
<dbReference type="InterPro" id="IPR011127">
    <property type="entry name" value="Dala_Dala_lig_N"/>
</dbReference>
<dbReference type="SUPFAM" id="SSF52440">
    <property type="entry name" value="PreATP-grasp domain"/>
    <property type="match status" value="1"/>
</dbReference>
<feature type="active site" evidence="19">
    <location>
        <position position="282"/>
    </location>
</feature>
<keyword evidence="14 18" id="KW-0573">Peptidoglycan synthesis</keyword>
<dbReference type="Gene3D" id="3.30.470.20">
    <property type="entry name" value="ATP-grasp fold, B domain"/>
    <property type="match status" value="1"/>
</dbReference>
<keyword evidence="10 21" id="KW-0547">Nucleotide-binding</keyword>
<dbReference type="RefSeq" id="WP_012823345.1">
    <property type="nucleotide sequence ID" value="NC_013422.1"/>
</dbReference>
<feature type="active site" evidence="19">
    <location>
        <position position="152"/>
    </location>
</feature>
<evidence type="ECO:0000256" key="10">
    <source>
        <dbReference type="ARBA" id="ARBA00022741"/>
    </source>
</evidence>
<dbReference type="InterPro" id="IPR000291">
    <property type="entry name" value="D-Ala_lig_Van_CS"/>
</dbReference>
<keyword evidence="12 20" id="KW-0460">Magnesium</keyword>
<evidence type="ECO:0000256" key="20">
    <source>
        <dbReference type="PIRSR" id="PIRSR039102-3"/>
    </source>
</evidence>
<reference evidence="23 24" key="1">
    <citation type="submission" date="2009-10" db="EMBL/GenBank/DDBJ databases">
        <title>Complete sequence of Halothiobacillus neapolitanus c2.</title>
        <authorList>
            <consortium name="US DOE Joint Genome Institute"/>
            <person name="Lucas S."/>
            <person name="Copeland A."/>
            <person name="Lapidus A."/>
            <person name="Glavina del Rio T."/>
            <person name="Tice H."/>
            <person name="Bruce D."/>
            <person name="Goodwin L."/>
            <person name="Pitluck S."/>
            <person name="Davenport K."/>
            <person name="Brettin T."/>
            <person name="Detter J.C."/>
            <person name="Han C."/>
            <person name="Tapia R."/>
            <person name="Larimer F."/>
            <person name="Land M."/>
            <person name="Hauser L."/>
            <person name="Kyrpides N."/>
            <person name="Mikhailova N."/>
            <person name="Kerfeld C."/>
            <person name="Cannon G."/>
            <person name="Heinhort S."/>
        </authorList>
    </citation>
    <scope>NUCLEOTIDE SEQUENCE [LARGE SCALE GENOMIC DNA]</scope>
    <source>
        <strain evidence="24">ATCC 23641 / c2</strain>
    </source>
</reference>
<dbReference type="InterPro" id="IPR013815">
    <property type="entry name" value="ATP_grasp_subdomain_1"/>
</dbReference>
<keyword evidence="24" id="KW-1185">Reference proteome</keyword>
<feature type="active site" evidence="19">
    <location>
        <position position="20"/>
    </location>
</feature>
<evidence type="ECO:0000256" key="11">
    <source>
        <dbReference type="ARBA" id="ARBA00022840"/>
    </source>
</evidence>
<feature type="binding site" evidence="20">
    <location>
        <position position="258"/>
    </location>
    <ligand>
        <name>Mg(2+)</name>
        <dbReference type="ChEBI" id="CHEBI:18420"/>
        <label>1</label>
    </ligand>
</feature>
<dbReference type="OrthoDB" id="9813261at2"/>
<evidence type="ECO:0000256" key="4">
    <source>
        <dbReference type="ARBA" id="ARBA00004752"/>
    </source>
</evidence>
<dbReference type="GO" id="GO:0009252">
    <property type="term" value="P:peptidoglycan biosynthetic process"/>
    <property type="evidence" value="ECO:0007669"/>
    <property type="project" value="UniProtKB-UniRule"/>
</dbReference>
<dbReference type="NCBIfam" id="TIGR01205">
    <property type="entry name" value="D_ala_D_alaTIGR"/>
    <property type="match status" value="1"/>
</dbReference>
<dbReference type="PROSITE" id="PS00843">
    <property type="entry name" value="DALA_DALA_LIGASE_1"/>
    <property type="match status" value="1"/>
</dbReference>
<feature type="binding site" evidence="20">
    <location>
        <position position="271"/>
    </location>
    <ligand>
        <name>Mg(2+)</name>
        <dbReference type="ChEBI" id="CHEBI:18420"/>
        <label>1</label>
    </ligand>
</feature>
<evidence type="ECO:0000256" key="6">
    <source>
        <dbReference type="ARBA" id="ARBA00012216"/>
    </source>
</evidence>
<evidence type="ECO:0000256" key="2">
    <source>
        <dbReference type="ARBA" id="ARBA00003921"/>
    </source>
</evidence>
<dbReference type="eggNOG" id="COG1181">
    <property type="taxonomic scope" value="Bacteria"/>
</dbReference>
<keyword evidence="8 18" id="KW-0436">Ligase</keyword>
<dbReference type="AlphaFoldDB" id="D0KXY6"/>
<comment type="subcellular location">
    <subcellularLocation>
        <location evidence="3 18">Cytoplasm</location>
    </subcellularLocation>
</comment>
<dbReference type="Pfam" id="PF07478">
    <property type="entry name" value="Dala_Dala_lig_C"/>
    <property type="match status" value="1"/>
</dbReference>
<evidence type="ECO:0000256" key="19">
    <source>
        <dbReference type="PIRSR" id="PIRSR039102-1"/>
    </source>
</evidence>
<dbReference type="PANTHER" id="PTHR23132">
    <property type="entry name" value="D-ALANINE--D-ALANINE LIGASE"/>
    <property type="match status" value="1"/>
</dbReference>
<sequence length="324" mass="34956">MRDPAVFGRVLLLLGGWSSERVISLKSGETVLGALQRAGIDVTAMDVRRDFLPELLAAHQAKPFDRAFIILHGRGGEDGQIQAVLELLGIPYTGTSMGGSAIGMDKLACKRIWRGEGLPTPPWAVVATEIEAHRALDSLGLPVMVKPVAEGSSVGVAKVDQPDQLAAAFREAARYGQVMMERYIRGGEYTVSLLGGRALPVIRLSTPHDFYDFDAKYLANDTEYTIPSGLSAEEESAMQAIALKAFEQIGGSGWGRVDFMRDEHGQNWLIEVNTVPGMTDHSLVPMAARAVGIEIEELCLGILAQTLPDESKSTEGSANGREHD</sequence>
<keyword evidence="11 21" id="KW-0067">ATP-binding</keyword>
<dbReference type="PIRSF" id="PIRSF039102">
    <property type="entry name" value="Ddl/VanB"/>
    <property type="match status" value="1"/>
</dbReference>
<dbReference type="KEGG" id="hna:Hneap_0452"/>
<comment type="similarity">
    <text evidence="5 18">Belongs to the D-alanine--D-alanine ligase family.</text>
</comment>
<dbReference type="NCBIfam" id="NF002378">
    <property type="entry name" value="PRK01372.1"/>
    <property type="match status" value="1"/>
</dbReference>
<keyword evidence="7 18" id="KW-0963">Cytoplasm</keyword>
<dbReference type="HOGENOM" id="CLU_039268_1_2_6"/>
<dbReference type="PROSITE" id="PS00844">
    <property type="entry name" value="DALA_DALA_LIGASE_2"/>
    <property type="match status" value="1"/>
</dbReference>
<proteinExistence type="inferred from homology"/>
<keyword evidence="15 20" id="KW-0464">Manganese</keyword>
<dbReference type="UniPathway" id="UPA00219"/>
<dbReference type="InterPro" id="IPR011761">
    <property type="entry name" value="ATP-grasp"/>
</dbReference>
<evidence type="ECO:0000256" key="3">
    <source>
        <dbReference type="ARBA" id="ARBA00004496"/>
    </source>
</evidence>
<dbReference type="FunFam" id="3.30.470.20:FF:000008">
    <property type="entry name" value="D-alanine--D-alanine ligase"/>
    <property type="match status" value="1"/>
</dbReference>
<evidence type="ECO:0000256" key="15">
    <source>
        <dbReference type="ARBA" id="ARBA00023211"/>
    </source>
</evidence>
<dbReference type="EC" id="6.3.2.4" evidence="6 18"/>
<dbReference type="PANTHER" id="PTHR23132:SF23">
    <property type="entry name" value="D-ALANINE--D-ALANINE LIGASE B"/>
    <property type="match status" value="1"/>
</dbReference>
<evidence type="ECO:0000259" key="22">
    <source>
        <dbReference type="PROSITE" id="PS50975"/>
    </source>
</evidence>
<dbReference type="GO" id="GO:0005829">
    <property type="term" value="C:cytosol"/>
    <property type="evidence" value="ECO:0007669"/>
    <property type="project" value="TreeGrafter"/>
</dbReference>
<comment type="catalytic activity">
    <reaction evidence="17 18">
        <text>2 D-alanine + ATP = D-alanyl-D-alanine + ADP + phosphate + H(+)</text>
        <dbReference type="Rhea" id="RHEA:11224"/>
        <dbReference type="ChEBI" id="CHEBI:15378"/>
        <dbReference type="ChEBI" id="CHEBI:30616"/>
        <dbReference type="ChEBI" id="CHEBI:43474"/>
        <dbReference type="ChEBI" id="CHEBI:57416"/>
        <dbReference type="ChEBI" id="CHEBI:57822"/>
        <dbReference type="ChEBI" id="CHEBI:456216"/>
        <dbReference type="EC" id="6.3.2.4"/>
    </reaction>
</comment>
<feature type="binding site" evidence="20">
    <location>
        <position position="271"/>
    </location>
    <ligand>
        <name>Mg(2+)</name>
        <dbReference type="ChEBI" id="CHEBI:18420"/>
        <label>2</label>
    </ligand>
</feature>
<dbReference type="Gene3D" id="3.40.50.20">
    <property type="match status" value="1"/>
</dbReference>
<dbReference type="Pfam" id="PF01820">
    <property type="entry name" value="Dala_Dala_lig_N"/>
    <property type="match status" value="1"/>
</dbReference>
<dbReference type="InterPro" id="IPR005905">
    <property type="entry name" value="D_ala_D_ala"/>
</dbReference>
<dbReference type="PROSITE" id="PS50975">
    <property type="entry name" value="ATP_GRASP"/>
    <property type="match status" value="1"/>
</dbReference>
<evidence type="ECO:0000256" key="9">
    <source>
        <dbReference type="ARBA" id="ARBA00022723"/>
    </source>
</evidence>
<dbReference type="EMBL" id="CP001801">
    <property type="protein sequence ID" value="ACX95309.1"/>
    <property type="molecule type" value="Genomic_DNA"/>
</dbReference>
<accession>D0KXY6</accession>
<evidence type="ECO:0000256" key="5">
    <source>
        <dbReference type="ARBA" id="ARBA00010871"/>
    </source>
</evidence>
<feature type="domain" description="ATP-grasp" evidence="22">
    <location>
        <begin position="110"/>
        <end position="304"/>
    </location>
</feature>
<evidence type="ECO:0000256" key="17">
    <source>
        <dbReference type="ARBA" id="ARBA00047614"/>
    </source>
</evidence>
<comment type="function">
    <text evidence="2 18">Cell wall formation.</text>
</comment>
<dbReference type="GO" id="GO:0005524">
    <property type="term" value="F:ATP binding"/>
    <property type="evidence" value="ECO:0007669"/>
    <property type="project" value="UniProtKB-UniRule"/>
</dbReference>
<dbReference type="Gene3D" id="3.30.1490.20">
    <property type="entry name" value="ATP-grasp fold, A domain"/>
    <property type="match status" value="1"/>
</dbReference>
<evidence type="ECO:0000313" key="23">
    <source>
        <dbReference type="EMBL" id="ACX95309.1"/>
    </source>
</evidence>
<evidence type="ECO:0000256" key="12">
    <source>
        <dbReference type="ARBA" id="ARBA00022842"/>
    </source>
</evidence>
<gene>
    <name evidence="18" type="primary">ddl</name>
    <name evidence="23" type="ordered locus">Hneap_0452</name>
</gene>
<comment type="cofactor">
    <cofactor evidence="20">
        <name>Mg(2+)</name>
        <dbReference type="ChEBI" id="CHEBI:18420"/>
    </cofactor>
    <cofactor evidence="20">
        <name>Mn(2+)</name>
        <dbReference type="ChEBI" id="CHEBI:29035"/>
    </cofactor>
    <text evidence="20">Binds 2 magnesium or manganese ions per subunit.</text>
</comment>
<dbReference type="GO" id="GO:0008716">
    <property type="term" value="F:D-alanine-D-alanine ligase activity"/>
    <property type="evidence" value="ECO:0007669"/>
    <property type="project" value="UniProtKB-UniRule"/>
</dbReference>
<dbReference type="InterPro" id="IPR011095">
    <property type="entry name" value="Dala_Dala_lig_C"/>
</dbReference>
<evidence type="ECO:0000256" key="8">
    <source>
        <dbReference type="ARBA" id="ARBA00022598"/>
    </source>
</evidence>
<evidence type="ECO:0000313" key="24">
    <source>
        <dbReference type="Proteomes" id="UP000009102"/>
    </source>
</evidence>
<evidence type="ECO:0000256" key="18">
    <source>
        <dbReference type="HAMAP-Rule" id="MF_00047"/>
    </source>
</evidence>
<dbReference type="Proteomes" id="UP000009102">
    <property type="component" value="Chromosome"/>
</dbReference>